<organism evidence="2 3">
    <name type="scientific">Argiope bruennichi</name>
    <name type="common">Wasp spider</name>
    <name type="synonym">Aranea bruennichi</name>
    <dbReference type="NCBI Taxonomy" id="94029"/>
    <lineage>
        <taxon>Eukaryota</taxon>
        <taxon>Metazoa</taxon>
        <taxon>Ecdysozoa</taxon>
        <taxon>Arthropoda</taxon>
        <taxon>Chelicerata</taxon>
        <taxon>Arachnida</taxon>
        <taxon>Araneae</taxon>
        <taxon>Araneomorphae</taxon>
        <taxon>Entelegynae</taxon>
        <taxon>Araneoidea</taxon>
        <taxon>Araneidae</taxon>
        <taxon>Argiope</taxon>
    </lineage>
</organism>
<comment type="caution">
    <text evidence="2">The sequence shown here is derived from an EMBL/GenBank/DDBJ whole genome shotgun (WGS) entry which is preliminary data.</text>
</comment>
<feature type="chain" id="PRO_5035736797" evidence="1">
    <location>
        <begin position="24"/>
        <end position="99"/>
    </location>
</feature>
<sequence length="99" mass="11369">MAMIFVLLSLLLVNLDLLSKCEAKPDGSEMGLLPYLDEDILGINRNDLDEDDDDLLPTCDLTSYDPKMMKWRLQTDSQTVFLDFDKLMYNTIKFLSLIS</sequence>
<protein>
    <submittedName>
        <fullName evidence="2">Uncharacterized protein</fullName>
    </submittedName>
</protein>
<dbReference type="EMBL" id="JABXBU010000030">
    <property type="protein sequence ID" value="KAF8785564.1"/>
    <property type="molecule type" value="Genomic_DNA"/>
</dbReference>
<reference evidence="2" key="2">
    <citation type="submission" date="2020-06" db="EMBL/GenBank/DDBJ databases">
        <authorList>
            <person name="Sheffer M."/>
        </authorList>
    </citation>
    <scope>NUCLEOTIDE SEQUENCE</scope>
</reference>
<accession>A0A8T0F314</accession>
<gene>
    <name evidence="2" type="ORF">HNY73_011084</name>
</gene>
<keyword evidence="1" id="KW-0732">Signal</keyword>
<feature type="signal peptide" evidence="1">
    <location>
        <begin position="1"/>
        <end position="23"/>
    </location>
</feature>
<keyword evidence="3" id="KW-1185">Reference proteome</keyword>
<evidence type="ECO:0000256" key="1">
    <source>
        <dbReference type="SAM" id="SignalP"/>
    </source>
</evidence>
<dbReference type="Proteomes" id="UP000807504">
    <property type="component" value="Unassembled WGS sequence"/>
</dbReference>
<evidence type="ECO:0000313" key="3">
    <source>
        <dbReference type="Proteomes" id="UP000807504"/>
    </source>
</evidence>
<proteinExistence type="predicted"/>
<dbReference type="AlphaFoldDB" id="A0A8T0F314"/>
<evidence type="ECO:0000313" key="2">
    <source>
        <dbReference type="EMBL" id="KAF8785564.1"/>
    </source>
</evidence>
<name>A0A8T0F314_ARGBR</name>
<reference evidence="2" key="1">
    <citation type="journal article" date="2020" name="bioRxiv">
        <title>Chromosome-level reference genome of the European wasp spider Argiope bruennichi: a resource for studies on range expansion and evolutionary adaptation.</title>
        <authorList>
            <person name="Sheffer M.M."/>
            <person name="Hoppe A."/>
            <person name="Krehenwinkel H."/>
            <person name="Uhl G."/>
            <person name="Kuss A.W."/>
            <person name="Jensen L."/>
            <person name="Jensen C."/>
            <person name="Gillespie R.G."/>
            <person name="Hoff K.J."/>
            <person name="Prost S."/>
        </authorList>
    </citation>
    <scope>NUCLEOTIDE SEQUENCE</scope>
</reference>